<proteinExistence type="inferred from homology"/>
<dbReference type="PANTHER" id="PTHR24276:SF98">
    <property type="entry name" value="FI18310P1-RELATED"/>
    <property type="match status" value="1"/>
</dbReference>
<keyword evidence="8" id="KW-1185">Reference proteome</keyword>
<dbReference type="CDD" id="cd00190">
    <property type="entry name" value="Tryp_SPc"/>
    <property type="match status" value="1"/>
</dbReference>
<dbReference type="PRINTS" id="PR00722">
    <property type="entry name" value="CHYMOTRYPSIN"/>
</dbReference>
<evidence type="ECO:0000256" key="5">
    <source>
        <dbReference type="ARBA" id="ARBA00023180"/>
    </source>
</evidence>
<comment type="caution">
    <text evidence="7">The sequence shown here is derived from an EMBL/GenBank/DDBJ whole genome shotgun (WGS) entry which is preliminary data.</text>
</comment>
<evidence type="ECO:0000256" key="2">
    <source>
        <dbReference type="ARBA" id="ARBA00022729"/>
    </source>
</evidence>
<evidence type="ECO:0000313" key="8">
    <source>
        <dbReference type="Proteomes" id="UP000285060"/>
    </source>
</evidence>
<gene>
    <name evidence="7" type="ORF">DYB32_009348</name>
</gene>
<dbReference type="Pfam" id="PF00089">
    <property type="entry name" value="Trypsin"/>
    <property type="match status" value="1"/>
</dbReference>
<dbReference type="GO" id="GO:0004252">
    <property type="term" value="F:serine-type endopeptidase activity"/>
    <property type="evidence" value="ECO:0007669"/>
    <property type="project" value="InterPro"/>
</dbReference>
<dbReference type="PROSITE" id="PS50240">
    <property type="entry name" value="TRYPSIN_DOM"/>
    <property type="match status" value="1"/>
</dbReference>
<evidence type="ECO:0000256" key="1">
    <source>
        <dbReference type="ARBA" id="ARBA00007664"/>
    </source>
</evidence>
<dbReference type="SMART" id="SM00020">
    <property type="entry name" value="Tryp_SPc"/>
    <property type="match status" value="1"/>
</dbReference>
<dbReference type="Gene3D" id="2.40.10.10">
    <property type="entry name" value="Trypsin-like serine proteases"/>
    <property type="match status" value="1"/>
</dbReference>
<dbReference type="EMBL" id="QUSY01001957">
    <property type="protein sequence ID" value="RHY22951.1"/>
    <property type="molecule type" value="Genomic_DNA"/>
</dbReference>
<organism evidence="7 8">
    <name type="scientific">Aphanomyces invadans</name>
    <dbReference type="NCBI Taxonomy" id="157072"/>
    <lineage>
        <taxon>Eukaryota</taxon>
        <taxon>Sar</taxon>
        <taxon>Stramenopiles</taxon>
        <taxon>Oomycota</taxon>
        <taxon>Saprolegniomycetes</taxon>
        <taxon>Saprolegniales</taxon>
        <taxon>Verrucalvaceae</taxon>
        <taxon>Aphanomyces</taxon>
    </lineage>
</organism>
<evidence type="ECO:0000313" key="7">
    <source>
        <dbReference type="EMBL" id="RHY22951.1"/>
    </source>
</evidence>
<dbReference type="InterPro" id="IPR001254">
    <property type="entry name" value="Trypsin_dom"/>
</dbReference>
<dbReference type="GO" id="GO:0006508">
    <property type="term" value="P:proteolysis"/>
    <property type="evidence" value="ECO:0007669"/>
    <property type="project" value="InterPro"/>
</dbReference>
<evidence type="ECO:0000256" key="3">
    <source>
        <dbReference type="ARBA" id="ARBA00023026"/>
    </source>
</evidence>
<dbReference type="PANTHER" id="PTHR24276">
    <property type="entry name" value="POLYSERASE-RELATED"/>
    <property type="match status" value="1"/>
</dbReference>
<comment type="similarity">
    <text evidence="1">Belongs to the peptidase S1 family.</text>
</comment>
<name>A0A3R6VQR3_9STRA</name>
<dbReference type="InterPro" id="IPR043504">
    <property type="entry name" value="Peptidase_S1_PA_chymotrypsin"/>
</dbReference>
<protein>
    <recommendedName>
        <fullName evidence="6">Peptidase S1 domain-containing protein</fullName>
    </recommendedName>
</protein>
<keyword evidence="5" id="KW-0325">Glycoprotein</keyword>
<evidence type="ECO:0000259" key="6">
    <source>
        <dbReference type="PROSITE" id="PS50240"/>
    </source>
</evidence>
<keyword evidence="4" id="KW-1015">Disulfide bond</keyword>
<keyword evidence="3" id="KW-0843">Virulence</keyword>
<keyword evidence="2" id="KW-0732">Signal</keyword>
<dbReference type="InterPro" id="IPR009003">
    <property type="entry name" value="Peptidase_S1_PA"/>
</dbReference>
<evidence type="ECO:0000256" key="4">
    <source>
        <dbReference type="ARBA" id="ARBA00023157"/>
    </source>
</evidence>
<feature type="non-terminal residue" evidence="7">
    <location>
        <position position="277"/>
    </location>
</feature>
<dbReference type="VEuPathDB" id="FungiDB:H310_02643"/>
<feature type="domain" description="Peptidase S1" evidence="6">
    <location>
        <begin position="63"/>
        <end position="268"/>
    </location>
</feature>
<dbReference type="InterPro" id="IPR001314">
    <property type="entry name" value="Peptidase_S1A"/>
</dbReference>
<dbReference type="Proteomes" id="UP000285060">
    <property type="component" value="Unassembled WGS sequence"/>
</dbReference>
<reference evidence="7 8" key="1">
    <citation type="submission" date="2018-08" db="EMBL/GenBank/DDBJ databases">
        <title>Aphanomyces genome sequencing and annotation.</title>
        <authorList>
            <person name="Minardi D."/>
            <person name="Oidtmann B."/>
            <person name="Van Der Giezen M."/>
            <person name="Studholme D.J."/>
        </authorList>
    </citation>
    <scope>NUCLEOTIDE SEQUENCE [LARGE SCALE GENOMIC DNA]</scope>
    <source>
        <strain evidence="7 8">NJM0002</strain>
    </source>
</reference>
<dbReference type="AlphaFoldDB" id="A0A3R6VQR3"/>
<dbReference type="SUPFAM" id="SSF50494">
    <property type="entry name" value="Trypsin-like serine proteases"/>
    <property type="match status" value="1"/>
</dbReference>
<dbReference type="InterPro" id="IPR050430">
    <property type="entry name" value="Peptidase_S1"/>
</dbReference>
<accession>A0A3R6VQR3</accession>
<sequence>MLGRIECCRGECTVSHRRVGLEYLVAHRFHVDLLCCHCAIYVDMTTLLALAALSAFAAARPEIVGGTEVPLDQFKYVASLRDTESGDTLCGGTLISPTKILTAASCVDTSANYASIGSHNSIGDKDGERIKIVNSIMHPKFNDTTLEYDFAILELESESKFDPVALNWDAIEPDTETWVLGFGATSFFEEICQKVLEGEVEVSESMLCAYAAGKSPCLADIGGPLIIKRDGVEYVAGVASWDSLCDSKYPSVYSRVSVAREFIQPHLAVIATQPENY</sequence>